<dbReference type="EC" id="5.3.1.8" evidence="3"/>
<dbReference type="AlphaFoldDB" id="A0A6J4S4W5"/>
<protein>
    <submittedName>
        <fullName evidence="3">Mannose-6-phosphate isomerase</fullName>
        <ecNumber evidence="3">5.3.1.8</ecNumber>
    </submittedName>
</protein>
<dbReference type="PANTHER" id="PTHR42742:SF3">
    <property type="entry name" value="FRUCTOKINASE"/>
    <property type="match status" value="1"/>
</dbReference>
<gene>
    <name evidence="3" type="ORF">AVDCRST_MAG91-471</name>
</gene>
<dbReference type="GO" id="GO:0046872">
    <property type="term" value="F:metal ion binding"/>
    <property type="evidence" value="ECO:0007669"/>
    <property type="project" value="UniProtKB-KW"/>
</dbReference>
<dbReference type="CDD" id="cd07010">
    <property type="entry name" value="cupin_PMI_type_I_N_bac"/>
    <property type="match status" value="1"/>
</dbReference>
<accession>A0A6J4S4W5</accession>
<dbReference type="Gene3D" id="2.60.120.10">
    <property type="entry name" value="Jelly Rolls"/>
    <property type="match status" value="1"/>
</dbReference>
<organism evidence="3">
    <name type="scientific">uncultured Sphingomonadaceae bacterium</name>
    <dbReference type="NCBI Taxonomy" id="169976"/>
    <lineage>
        <taxon>Bacteria</taxon>
        <taxon>Pseudomonadati</taxon>
        <taxon>Pseudomonadota</taxon>
        <taxon>Alphaproteobacteria</taxon>
        <taxon>Sphingomonadales</taxon>
        <taxon>Sphingomonadaceae</taxon>
        <taxon>environmental samples</taxon>
    </lineage>
</organism>
<name>A0A6J4S4W5_9SPHN</name>
<keyword evidence="3" id="KW-0413">Isomerase</keyword>
<sequence>MTVTRLTTRRVEKVWGRRALWPGFDDPAPDAEPIGEIWFEDPRPGRGDPDLLIKYLFTAEKLSVQVHPDDRMAQSMGQPRGKDEAWVVLAAEPHATIGIGLRRVLTPDELRAAALDGSIEQLLDWRTVVPGDVFYSPSGTIHAIGPGVTLVEIQQNSDTTFRLYDYGRPRELHLEESIAAADPVPYVAPHVARELAPGRTLLGDGPKFVLERWTGARDAALPADAGPVWVVPLAGAAHAGDEALSPGGAWLIEDGGVLSLGADADVLIAYGGSDVLTL</sequence>
<evidence type="ECO:0000256" key="2">
    <source>
        <dbReference type="ARBA" id="ARBA00022833"/>
    </source>
</evidence>
<evidence type="ECO:0000256" key="1">
    <source>
        <dbReference type="ARBA" id="ARBA00022723"/>
    </source>
</evidence>
<dbReference type="InterPro" id="IPR011051">
    <property type="entry name" value="RmlC_Cupin_sf"/>
</dbReference>
<dbReference type="EMBL" id="CADCVX010000105">
    <property type="protein sequence ID" value="CAA9489662.1"/>
    <property type="molecule type" value="Genomic_DNA"/>
</dbReference>
<proteinExistence type="predicted"/>
<dbReference type="InterPro" id="IPR014710">
    <property type="entry name" value="RmlC-like_jellyroll"/>
</dbReference>
<dbReference type="GO" id="GO:0004476">
    <property type="term" value="F:mannose-6-phosphate isomerase activity"/>
    <property type="evidence" value="ECO:0007669"/>
    <property type="project" value="UniProtKB-EC"/>
</dbReference>
<evidence type="ECO:0000313" key="3">
    <source>
        <dbReference type="EMBL" id="CAA9489662.1"/>
    </source>
</evidence>
<dbReference type="SUPFAM" id="SSF51182">
    <property type="entry name" value="RmlC-like cupins"/>
    <property type="match status" value="1"/>
</dbReference>
<dbReference type="PANTHER" id="PTHR42742">
    <property type="entry name" value="TRANSCRIPTIONAL REPRESSOR MPRA"/>
    <property type="match status" value="1"/>
</dbReference>
<keyword evidence="2" id="KW-0862">Zinc</keyword>
<keyword evidence="1" id="KW-0479">Metal-binding</keyword>
<dbReference type="InterPro" id="IPR051804">
    <property type="entry name" value="Carb_Metab_Reg_Kinase/Isom"/>
</dbReference>
<reference evidence="3" key="1">
    <citation type="submission" date="2020-02" db="EMBL/GenBank/DDBJ databases">
        <authorList>
            <person name="Meier V. D."/>
        </authorList>
    </citation>
    <scope>NUCLEOTIDE SEQUENCE</scope>
    <source>
        <strain evidence="3">AVDCRST_MAG91</strain>
    </source>
</reference>